<keyword evidence="1" id="KW-0560">Oxidoreductase</keyword>
<keyword evidence="4" id="KW-1185">Reference proteome</keyword>
<dbReference type="GeneID" id="8859528"/>
<organism evidence="4">
    <name type="scientific">Naegleria gruberi</name>
    <name type="common">Amoeba</name>
    <dbReference type="NCBI Taxonomy" id="5762"/>
    <lineage>
        <taxon>Eukaryota</taxon>
        <taxon>Discoba</taxon>
        <taxon>Heterolobosea</taxon>
        <taxon>Tetramitia</taxon>
        <taxon>Eutetramitia</taxon>
        <taxon>Vahlkampfiidae</taxon>
        <taxon>Naegleria</taxon>
    </lineage>
</organism>
<dbReference type="OrthoDB" id="37537at2759"/>
<dbReference type="FunFam" id="3.20.20.100:FF:000004">
    <property type="entry name" value="Oxidoreductase, aldo/keto reductase"/>
    <property type="match status" value="1"/>
</dbReference>
<evidence type="ECO:0000313" key="3">
    <source>
        <dbReference type="EMBL" id="EFC46287.1"/>
    </source>
</evidence>
<dbReference type="GO" id="GO:0016491">
    <property type="term" value="F:oxidoreductase activity"/>
    <property type="evidence" value="ECO:0007669"/>
    <property type="project" value="UniProtKB-KW"/>
</dbReference>
<dbReference type="InterPro" id="IPR023210">
    <property type="entry name" value="NADP_OxRdtase_dom"/>
</dbReference>
<dbReference type="OMA" id="TSEWCAK"/>
<evidence type="ECO:0000259" key="2">
    <source>
        <dbReference type="Pfam" id="PF00248"/>
    </source>
</evidence>
<proteinExistence type="predicted"/>
<dbReference type="InterPro" id="IPR050523">
    <property type="entry name" value="AKR_Detox_Biosynth"/>
</dbReference>
<sequence>MKYVKFGNTGLKVSQICFGCMSFGSPKWQPWVLDEAQSLPILKKAWDLGINFFDTADMYSNGESERILGKFIKENNIKREEIVIATKVFFPIDKSGEQKTLFRNGVQNLVPNTYGLSRKHIMHAVEDSLQRLGTDYIDLYIIHRWDNNTPIEETMEALHDLVKSGKVRHIGASSMWAWQFAKAQHVAEMKGWTKFVSMQNLYNLLYREEERDMIPLCKDQLTTCTPWSPISRGILARAHEFADSTQIEGSSTRATTDPFAKQFEKELTEGDKETLRRVSEIAKKKDVTPAQIAIAWLLTKPYVSAPVVGVTKIENVELNVAATEIVFTEEEIKHLEGAYVTKAVQGALQ</sequence>
<dbReference type="Gene3D" id="3.20.20.100">
    <property type="entry name" value="NADP-dependent oxidoreductase domain"/>
    <property type="match status" value="1"/>
</dbReference>
<dbReference type="CDD" id="cd19079">
    <property type="entry name" value="AKR_EcYajO-like"/>
    <property type="match status" value="1"/>
</dbReference>
<dbReference type="PANTHER" id="PTHR43364:SF4">
    <property type="entry name" value="NAD(P)-LINKED OXIDOREDUCTASE SUPERFAMILY PROTEIN"/>
    <property type="match status" value="1"/>
</dbReference>
<reference evidence="3 4" key="1">
    <citation type="journal article" date="2010" name="Cell">
        <title>The genome of Naegleria gruberi illuminates early eukaryotic versatility.</title>
        <authorList>
            <person name="Fritz-Laylin L.K."/>
            <person name="Prochnik S.E."/>
            <person name="Ginger M.L."/>
            <person name="Dacks J.B."/>
            <person name="Carpenter M.L."/>
            <person name="Field M.C."/>
            <person name="Kuo A."/>
            <person name="Paredez A."/>
            <person name="Chapman J."/>
            <person name="Pham J."/>
            <person name="Shu S."/>
            <person name="Neupane R."/>
            <person name="Cipriano M."/>
            <person name="Mancuso J."/>
            <person name="Tu H."/>
            <person name="Salamov A."/>
            <person name="Lindquist E."/>
            <person name="Shapiro H."/>
            <person name="Lucas S."/>
            <person name="Grigoriev I.V."/>
            <person name="Cande W.Z."/>
            <person name="Fulton C."/>
            <person name="Rokhsar D.S."/>
            <person name="Dawson S.C."/>
        </authorList>
    </citation>
    <scope>NUCLEOTIDE SEQUENCE [LARGE SCALE GENOMIC DNA]</scope>
    <source>
        <strain evidence="3 4">NEG-M</strain>
    </source>
</reference>
<dbReference type="InterPro" id="IPR036812">
    <property type="entry name" value="NAD(P)_OxRdtase_dom_sf"/>
</dbReference>
<evidence type="ECO:0000256" key="1">
    <source>
        <dbReference type="ARBA" id="ARBA00023002"/>
    </source>
</evidence>
<dbReference type="VEuPathDB" id="AmoebaDB:NAEGRDRAFT_32349"/>
<dbReference type="FunCoup" id="D2VAD4">
    <property type="interactions" value="25"/>
</dbReference>
<evidence type="ECO:0000313" key="4">
    <source>
        <dbReference type="Proteomes" id="UP000006671"/>
    </source>
</evidence>
<feature type="domain" description="NADP-dependent oxidoreductase" evidence="2">
    <location>
        <begin position="16"/>
        <end position="338"/>
    </location>
</feature>
<dbReference type="Pfam" id="PF00248">
    <property type="entry name" value="Aldo_ket_red"/>
    <property type="match status" value="1"/>
</dbReference>
<dbReference type="SUPFAM" id="SSF51430">
    <property type="entry name" value="NAD(P)-linked oxidoreductase"/>
    <property type="match status" value="1"/>
</dbReference>
<dbReference type="RefSeq" id="XP_002679031.1">
    <property type="nucleotide sequence ID" value="XM_002678985.1"/>
</dbReference>
<name>D2VAD4_NAEGR</name>
<dbReference type="GO" id="GO:0005829">
    <property type="term" value="C:cytosol"/>
    <property type="evidence" value="ECO:0007669"/>
    <property type="project" value="UniProtKB-ARBA"/>
</dbReference>
<protein>
    <submittedName>
        <fullName evidence="3">Predicted protein</fullName>
    </submittedName>
</protein>
<dbReference type="KEGG" id="ngr:NAEGRDRAFT_32349"/>
<dbReference type="Proteomes" id="UP000006671">
    <property type="component" value="Unassembled WGS sequence"/>
</dbReference>
<dbReference type="AlphaFoldDB" id="D2VAD4"/>
<dbReference type="InParanoid" id="D2VAD4"/>
<dbReference type="PANTHER" id="PTHR43364">
    <property type="entry name" value="NADH-SPECIFIC METHYLGLYOXAL REDUCTASE-RELATED"/>
    <property type="match status" value="1"/>
</dbReference>
<dbReference type="STRING" id="5762.D2VAD4"/>
<gene>
    <name evidence="3" type="ORF">NAEGRDRAFT_32349</name>
</gene>
<dbReference type="eggNOG" id="KOG1575">
    <property type="taxonomic scope" value="Eukaryota"/>
</dbReference>
<accession>D2VAD4</accession>
<dbReference type="EMBL" id="GG738859">
    <property type="protein sequence ID" value="EFC46287.1"/>
    <property type="molecule type" value="Genomic_DNA"/>
</dbReference>